<name>A0A9X1FBB4_9FLAO</name>
<dbReference type="RefSeq" id="WP_218547972.1">
    <property type="nucleotide sequence ID" value="NZ_JAGSPD010000024.1"/>
</dbReference>
<proteinExistence type="predicted"/>
<organism evidence="1 2">
    <name type="scientific">Winogradskyella luteola</name>
    <dbReference type="NCBI Taxonomy" id="2828330"/>
    <lineage>
        <taxon>Bacteria</taxon>
        <taxon>Pseudomonadati</taxon>
        <taxon>Bacteroidota</taxon>
        <taxon>Flavobacteriia</taxon>
        <taxon>Flavobacteriales</taxon>
        <taxon>Flavobacteriaceae</taxon>
        <taxon>Winogradskyella</taxon>
    </lineage>
</organism>
<keyword evidence="2" id="KW-1185">Reference proteome</keyword>
<dbReference type="AlphaFoldDB" id="A0A9X1FBB4"/>
<accession>A0A9X1FBB4</accession>
<sequence>MEKSENFKFKSELLNNNFDVIYATYLSYKGLITDYNLKLDTEDEIDSRTFFYSLYDVTLKHWNNVYPKFVLNPIKDDITEAFVKALKTDFKLKKPSKFNEKIYFVYYYILQYFSIGIKPYHEYDSFPNLGLKTADSGDLNLLLYSLFQKLWDELEIESLIDEELFDDRTEFYDSEVQFLSEFLSRCWNEAKSLTNIKAIGILGEATAVGETYSLDDNKVLEDYDDNPIYH</sequence>
<dbReference type="Proteomes" id="UP001138894">
    <property type="component" value="Unassembled WGS sequence"/>
</dbReference>
<evidence type="ECO:0000313" key="2">
    <source>
        <dbReference type="Proteomes" id="UP001138894"/>
    </source>
</evidence>
<gene>
    <name evidence="1" type="ORF">KCG49_16065</name>
</gene>
<reference evidence="1" key="1">
    <citation type="submission" date="2021-04" db="EMBL/GenBank/DDBJ databases">
        <authorList>
            <person name="Pira H."/>
            <person name="Risdian C."/>
            <person name="Wink J."/>
        </authorList>
    </citation>
    <scope>NUCLEOTIDE SEQUENCE</scope>
    <source>
        <strain evidence="1">WHY3</strain>
    </source>
</reference>
<comment type="caution">
    <text evidence="1">The sequence shown here is derived from an EMBL/GenBank/DDBJ whole genome shotgun (WGS) entry which is preliminary data.</text>
</comment>
<dbReference type="EMBL" id="JAGSPD010000024">
    <property type="protein sequence ID" value="MBV7270705.1"/>
    <property type="molecule type" value="Genomic_DNA"/>
</dbReference>
<protein>
    <submittedName>
        <fullName evidence="1">Uncharacterized protein</fullName>
    </submittedName>
</protein>
<evidence type="ECO:0000313" key="1">
    <source>
        <dbReference type="EMBL" id="MBV7270705.1"/>
    </source>
</evidence>